<accession>A0A0N4VAL1</accession>
<dbReference type="WBParaSite" id="EVEC_0000752401-mRNA-1">
    <property type="protein sequence ID" value="EVEC_0000752401-mRNA-1"/>
    <property type="gene ID" value="EVEC_0000752401"/>
</dbReference>
<dbReference type="Pfam" id="PF01471">
    <property type="entry name" value="PG_binding_1"/>
    <property type="match status" value="1"/>
</dbReference>
<keyword evidence="1" id="KW-0482">Metalloprotease</keyword>
<dbReference type="InterPro" id="IPR036366">
    <property type="entry name" value="PGBDSf"/>
</dbReference>
<dbReference type="Gene3D" id="1.10.101.10">
    <property type="entry name" value="PGBD-like superfamily/PGBD"/>
    <property type="match status" value="1"/>
</dbReference>
<feature type="domain" description="Peptidoglycan binding-like" evidence="2">
    <location>
        <begin position="21"/>
        <end position="43"/>
    </location>
</feature>
<dbReference type="InterPro" id="IPR002477">
    <property type="entry name" value="Peptidoglycan-bd-like"/>
</dbReference>
<dbReference type="EMBL" id="UXUI01008747">
    <property type="protein sequence ID" value="VDD92275.1"/>
    <property type="molecule type" value="Genomic_DNA"/>
</dbReference>
<dbReference type="GO" id="GO:0008237">
    <property type="term" value="F:metallopeptidase activity"/>
    <property type="evidence" value="ECO:0007669"/>
    <property type="project" value="UniProtKB-KW"/>
</dbReference>
<dbReference type="AlphaFoldDB" id="A0A0N4VAL1"/>
<reference evidence="5" key="1">
    <citation type="submission" date="2017-02" db="UniProtKB">
        <authorList>
            <consortium name="WormBaseParasite"/>
        </authorList>
    </citation>
    <scope>IDENTIFICATION</scope>
</reference>
<name>A0A0N4VAL1_ENTVE</name>
<reference evidence="3 4" key="2">
    <citation type="submission" date="2018-10" db="EMBL/GenBank/DDBJ databases">
        <authorList>
            <consortium name="Pathogen Informatics"/>
        </authorList>
    </citation>
    <scope>NUCLEOTIDE SEQUENCE [LARGE SCALE GENOMIC DNA]</scope>
</reference>
<evidence type="ECO:0000259" key="2">
    <source>
        <dbReference type="Pfam" id="PF01471"/>
    </source>
</evidence>
<evidence type="ECO:0000256" key="1">
    <source>
        <dbReference type="ARBA" id="ARBA00023049"/>
    </source>
</evidence>
<organism evidence="5">
    <name type="scientific">Enterobius vermicularis</name>
    <name type="common">Human pinworm</name>
    <dbReference type="NCBI Taxonomy" id="51028"/>
    <lineage>
        <taxon>Eukaryota</taxon>
        <taxon>Metazoa</taxon>
        <taxon>Ecdysozoa</taxon>
        <taxon>Nematoda</taxon>
        <taxon>Chromadorea</taxon>
        <taxon>Rhabditida</taxon>
        <taxon>Spirurina</taxon>
        <taxon>Oxyuridomorpha</taxon>
        <taxon>Oxyuroidea</taxon>
        <taxon>Oxyuridae</taxon>
        <taxon>Enterobius</taxon>
    </lineage>
</organism>
<keyword evidence="4" id="KW-1185">Reference proteome</keyword>
<evidence type="ECO:0000313" key="3">
    <source>
        <dbReference type="EMBL" id="VDD92275.1"/>
    </source>
</evidence>
<dbReference type="SUPFAM" id="SSF47090">
    <property type="entry name" value="PGBD-like"/>
    <property type="match status" value="1"/>
</dbReference>
<keyword evidence="1" id="KW-0645">Protease</keyword>
<evidence type="ECO:0000313" key="4">
    <source>
        <dbReference type="Proteomes" id="UP000274131"/>
    </source>
</evidence>
<sequence length="76" mass="8962">MRKISSKFLIFMYSSEDKVFRKFQEMAGLKVTGELDEATRKKMSQRRCGLPDIQNVRGMFPIQSCLTKSLRDYSFR</sequence>
<proteinExistence type="predicted"/>
<dbReference type="OrthoDB" id="5837068at2759"/>
<evidence type="ECO:0000313" key="5">
    <source>
        <dbReference type="WBParaSite" id="EVEC_0000752401-mRNA-1"/>
    </source>
</evidence>
<keyword evidence="1" id="KW-0378">Hydrolase</keyword>
<dbReference type="Proteomes" id="UP000274131">
    <property type="component" value="Unassembled WGS sequence"/>
</dbReference>
<gene>
    <name evidence="3" type="ORF">EVEC_LOCUS7026</name>
</gene>
<dbReference type="InterPro" id="IPR036365">
    <property type="entry name" value="PGBD-like_sf"/>
</dbReference>
<protein>
    <submittedName>
        <fullName evidence="5">PG_binding_1 domain-containing protein</fullName>
    </submittedName>
</protein>